<evidence type="ECO:0000256" key="1">
    <source>
        <dbReference type="ARBA" id="ARBA00004370"/>
    </source>
</evidence>
<dbReference type="GO" id="GO:0006465">
    <property type="term" value="P:signal peptide processing"/>
    <property type="evidence" value="ECO:0007669"/>
    <property type="project" value="InterPro"/>
</dbReference>
<dbReference type="EMBL" id="VTAW01000001">
    <property type="protein sequence ID" value="TYT63833.1"/>
    <property type="molecule type" value="Genomic_DNA"/>
</dbReference>
<proteinExistence type="predicted"/>
<feature type="transmembrane region" description="Helical" evidence="6">
    <location>
        <begin position="7"/>
        <end position="27"/>
    </location>
</feature>
<keyword evidence="2 6" id="KW-0812">Transmembrane</keyword>
<dbReference type="GO" id="GO:0016020">
    <property type="term" value="C:membrane"/>
    <property type="evidence" value="ECO:0007669"/>
    <property type="project" value="UniProtKB-SubCell"/>
</dbReference>
<dbReference type="InterPro" id="IPR019533">
    <property type="entry name" value="Peptidase_S26"/>
</dbReference>
<dbReference type="CDD" id="cd06530">
    <property type="entry name" value="S26_SPase_I"/>
    <property type="match status" value="1"/>
</dbReference>
<protein>
    <submittedName>
        <fullName evidence="7">Signal peptidase I</fullName>
        <ecNumber evidence="7">3.4.21.89</ecNumber>
    </submittedName>
</protein>
<organism evidence="7 8">
    <name type="scientific">Natrialba swarupiae</name>
    <dbReference type="NCBI Taxonomy" id="2448032"/>
    <lineage>
        <taxon>Archaea</taxon>
        <taxon>Methanobacteriati</taxon>
        <taxon>Methanobacteriota</taxon>
        <taxon>Stenosarchaea group</taxon>
        <taxon>Halobacteria</taxon>
        <taxon>Halobacteriales</taxon>
        <taxon>Natrialbaceae</taxon>
        <taxon>Natrialba</taxon>
    </lineage>
</organism>
<keyword evidence="3 6" id="KW-1133">Transmembrane helix</keyword>
<evidence type="ECO:0000256" key="3">
    <source>
        <dbReference type="ARBA" id="ARBA00022989"/>
    </source>
</evidence>
<keyword evidence="8" id="KW-1185">Reference proteome</keyword>
<reference evidence="7 8" key="1">
    <citation type="submission" date="2019-08" db="EMBL/GenBank/DDBJ databases">
        <title>Archaea genome.</title>
        <authorList>
            <person name="Kajale S."/>
            <person name="Shouche Y."/>
            <person name="Deshpande N."/>
            <person name="Sharma A."/>
        </authorList>
    </citation>
    <scope>NUCLEOTIDE SEQUENCE [LARGE SCALE GENOMIC DNA]</scope>
    <source>
        <strain evidence="7 8">ESP3B_9</strain>
    </source>
</reference>
<keyword evidence="4 6" id="KW-0472">Membrane</keyword>
<dbReference type="GO" id="GO:0009003">
    <property type="term" value="F:signal peptidase activity"/>
    <property type="evidence" value="ECO:0007669"/>
    <property type="project" value="UniProtKB-EC"/>
</dbReference>
<dbReference type="PANTHER" id="PTHR10806">
    <property type="entry name" value="SIGNAL PEPTIDASE COMPLEX CATALYTIC SUBUNIT SEC11"/>
    <property type="match status" value="1"/>
</dbReference>
<dbReference type="Proteomes" id="UP000324104">
    <property type="component" value="Unassembled WGS sequence"/>
</dbReference>
<dbReference type="RefSeq" id="WP_149079640.1">
    <property type="nucleotide sequence ID" value="NZ_VTAW01000001.1"/>
</dbReference>
<dbReference type="GO" id="GO:0004252">
    <property type="term" value="F:serine-type endopeptidase activity"/>
    <property type="evidence" value="ECO:0007669"/>
    <property type="project" value="InterPro"/>
</dbReference>
<comment type="subcellular location">
    <subcellularLocation>
        <location evidence="1">Membrane</location>
    </subcellularLocation>
</comment>
<dbReference type="InterPro" id="IPR036286">
    <property type="entry name" value="LexA/Signal_pep-like_sf"/>
</dbReference>
<dbReference type="PANTHER" id="PTHR10806:SF6">
    <property type="entry name" value="SIGNAL PEPTIDASE COMPLEX CATALYTIC SUBUNIT SEC11"/>
    <property type="match status" value="1"/>
</dbReference>
<evidence type="ECO:0000313" key="7">
    <source>
        <dbReference type="EMBL" id="TYT63833.1"/>
    </source>
</evidence>
<name>A0A5D5AS21_9EURY</name>
<evidence type="ECO:0000256" key="5">
    <source>
        <dbReference type="SAM" id="MobiDB-lite"/>
    </source>
</evidence>
<feature type="transmembrane region" description="Helical" evidence="6">
    <location>
        <begin position="139"/>
        <end position="161"/>
    </location>
</feature>
<evidence type="ECO:0000256" key="2">
    <source>
        <dbReference type="ARBA" id="ARBA00022692"/>
    </source>
</evidence>
<comment type="caution">
    <text evidence="7">The sequence shown here is derived from an EMBL/GenBank/DDBJ whole genome shotgun (WGS) entry which is preliminary data.</text>
</comment>
<gene>
    <name evidence="7" type="ORF">FYC77_01025</name>
</gene>
<sequence>MNYRKTANVLGLLVLIAIVVPFVIYAVPGVIGAEYSFVVLTGSMAPAIDPGDVVIVGETEPTTIESGDVITFVRDGADTPVTHRVVGVADAGGELAFETKGDANSEVDAGVVPAGNVLGVVVLTIPYLGYVIQMTNSTAGFLLLVVVPIVLFVASELWALFQSARRGGGETRSATDSDAADGVPLESEAVADDERALDSSDAATTSDGTPTGPAEGNDAITLSASDLVLSSAILALTVPYVAYVAFELRTALSISVAVAAALSLLAVGGLWLSARRGAPTPRPQAEIDSSDDLDGVDSSRRDGDVLAAGGPPGGEETFEAFVPATEGIDAATDGGDGAEVGR</sequence>
<dbReference type="SUPFAM" id="SSF51306">
    <property type="entry name" value="LexA/Signal peptidase"/>
    <property type="match status" value="1"/>
</dbReference>
<evidence type="ECO:0000256" key="6">
    <source>
        <dbReference type="SAM" id="Phobius"/>
    </source>
</evidence>
<feature type="transmembrane region" description="Helical" evidence="6">
    <location>
        <begin position="227"/>
        <end position="246"/>
    </location>
</feature>
<feature type="region of interest" description="Disordered" evidence="5">
    <location>
        <begin position="275"/>
        <end position="318"/>
    </location>
</feature>
<evidence type="ECO:0000313" key="8">
    <source>
        <dbReference type="Proteomes" id="UP000324104"/>
    </source>
</evidence>
<dbReference type="EC" id="3.4.21.89" evidence="7"/>
<accession>A0A5D5AS21</accession>
<dbReference type="InterPro" id="IPR001733">
    <property type="entry name" value="Peptidase_S26B"/>
</dbReference>
<dbReference type="NCBIfam" id="TIGR02228">
    <property type="entry name" value="sigpep_I_arch"/>
    <property type="match status" value="1"/>
</dbReference>
<feature type="region of interest" description="Disordered" evidence="5">
    <location>
        <begin position="190"/>
        <end position="217"/>
    </location>
</feature>
<dbReference type="AlphaFoldDB" id="A0A5D5AS21"/>
<keyword evidence="7" id="KW-0378">Hydrolase</keyword>
<evidence type="ECO:0000256" key="4">
    <source>
        <dbReference type="ARBA" id="ARBA00023136"/>
    </source>
</evidence>
<feature type="transmembrane region" description="Helical" evidence="6">
    <location>
        <begin position="252"/>
        <end position="272"/>
    </location>
</feature>